<dbReference type="PROSITE" id="PS50156">
    <property type="entry name" value="SSD"/>
    <property type="match status" value="1"/>
</dbReference>
<dbReference type="GO" id="GO:0009636">
    <property type="term" value="P:response to toxic substance"/>
    <property type="evidence" value="ECO:0007669"/>
    <property type="project" value="UniProtKB-ARBA"/>
</dbReference>
<evidence type="ECO:0000256" key="10">
    <source>
        <dbReference type="SAM" id="Phobius"/>
    </source>
</evidence>
<dbReference type="NCBIfam" id="NF000282">
    <property type="entry name" value="RND_permease_1"/>
    <property type="match status" value="1"/>
</dbReference>
<feature type="transmembrane region" description="Helical" evidence="10">
    <location>
        <begin position="341"/>
        <end position="360"/>
    </location>
</feature>
<evidence type="ECO:0000313" key="12">
    <source>
        <dbReference type="EMBL" id="AMY09019.1"/>
    </source>
</evidence>
<evidence type="ECO:0000259" key="11">
    <source>
        <dbReference type="PROSITE" id="PS50156"/>
    </source>
</evidence>
<dbReference type="InterPro" id="IPR000731">
    <property type="entry name" value="SSD"/>
</dbReference>
<dbReference type="PRINTS" id="PR00702">
    <property type="entry name" value="ACRIFLAVINRP"/>
</dbReference>
<feature type="transmembrane region" description="Helical" evidence="10">
    <location>
        <begin position="470"/>
        <end position="497"/>
    </location>
</feature>
<dbReference type="GO" id="GO:0005886">
    <property type="term" value="C:plasma membrane"/>
    <property type="evidence" value="ECO:0007669"/>
    <property type="project" value="UniProtKB-SubCell"/>
</dbReference>
<dbReference type="OrthoDB" id="8270at2"/>
<name>A0A143PMM7_LUTPR</name>
<dbReference type="Proteomes" id="UP000076079">
    <property type="component" value="Chromosome"/>
</dbReference>
<dbReference type="SUPFAM" id="SSF82693">
    <property type="entry name" value="Multidrug efflux transporter AcrB pore domain, PN1, PN2, PC1 and PC2 subdomains"/>
    <property type="match status" value="3"/>
</dbReference>
<feature type="transmembrane region" description="Helical" evidence="10">
    <location>
        <begin position="367"/>
        <end position="387"/>
    </location>
</feature>
<keyword evidence="5" id="KW-0997">Cell inner membrane</keyword>
<feature type="transmembrane region" description="Helical" evidence="10">
    <location>
        <begin position="973"/>
        <end position="993"/>
    </location>
</feature>
<evidence type="ECO:0000313" key="13">
    <source>
        <dbReference type="Proteomes" id="UP000076079"/>
    </source>
</evidence>
<feature type="domain" description="SSD" evidence="11">
    <location>
        <begin position="370"/>
        <end position="495"/>
    </location>
</feature>
<evidence type="ECO:0000256" key="6">
    <source>
        <dbReference type="ARBA" id="ARBA00022692"/>
    </source>
</evidence>
<dbReference type="Gene3D" id="1.20.1640.10">
    <property type="entry name" value="Multidrug efflux transporter AcrB transmembrane domain"/>
    <property type="match status" value="2"/>
</dbReference>
<protein>
    <submittedName>
        <fullName evidence="12">Efflux pump membrane transporter BepE</fullName>
    </submittedName>
</protein>
<evidence type="ECO:0000256" key="8">
    <source>
        <dbReference type="ARBA" id="ARBA00023136"/>
    </source>
</evidence>
<reference evidence="12 13" key="1">
    <citation type="journal article" date="2016" name="Genome Announc.">
        <title>First Complete Genome Sequence of a Subdivision 6 Acidobacterium Strain.</title>
        <authorList>
            <person name="Huang S."/>
            <person name="Vieira S."/>
            <person name="Bunk B."/>
            <person name="Riedel T."/>
            <person name="Sproer C."/>
            <person name="Overmann J."/>
        </authorList>
    </citation>
    <scope>NUCLEOTIDE SEQUENCE [LARGE SCALE GENOMIC DNA]</scope>
    <source>
        <strain evidence="13">DSM 100886 HEG_-6_39</strain>
    </source>
</reference>
<dbReference type="InterPro" id="IPR004764">
    <property type="entry name" value="MdtF-like"/>
</dbReference>
<dbReference type="KEGG" id="abac:LuPra_02228"/>
<dbReference type="EMBL" id="CP015136">
    <property type="protein sequence ID" value="AMY09019.1"/>
    <property type="molecule type" value="Genomic_DNA"/>
</dbReference>
<evidence type="ECO:0000256" key="4">
    <source>
        <dbReference type="ARBA" id="ARBA00022475"/>
    </source>
</evidence>
<keyword evidence="4" id="KW-1003">Cell membrane</keyword>
<dbReference type="Pfam" id="PF00873">
    <property type="entry name" value="ACR_tran"/>
    <property type="match status" value="1"/>
</dbReference>
<dbReference type="SUPFAM" id="SSF82866">
    <property type="entry name" value="Multidrug efflux transporter AcrB transmembrane domain"/>
    <property type="match status" value="2"/>
</dbReference>
<dbReference type="GO" id="GO:0015562">
    <property type="term" value="F:efflux transmembrane transporter activity"/>
    <property type="evidence" value="ECO:0007669"/>
    <property type="project" value="InterPro"/>
</dbReference>
<evidence type="ECO:0000256" key="9">
    <source>
        <dbReference type="SAM" id="MobiDB-lite"/>
    </source>
</evidence>
<sequence length="1060" mass="114050">MAKFFINRPIVAMVLSIIMVLLGLVAMQGLPIAQYPEIVPPMVQITTTFVGASATDVEAAVATPLEQKINGVEKGIYMKSTNANDGTLTLKVSFEVGSNLDMDNVLTQNRVSEATPQLPQAVKNYGVSVKKALAFPLMVISVKSPNGTYDNNFLSNYASININDNIARIPGVGQINLFGGSDYAMRIWLRPDRIANLGITVPDIINAINQQNQLSPAGQIGGAPAVPGTEYTYTVRTQGRLLTEDEFGEIIVRANPDGSEVRLKDVARIELGTMLYNAVGRHNGKPSAVIAVFQIPGTNALQVADNIKAAMEDLKTRFPRDMEYEVSLDTTLPVTEGITEILHTLVEAVVLVIIVVFVFLQNWRATLIPLLTVPVSLVGAFMFFPLLGFSINVLSLLGLVLAIGIVVDDAIVVVEAVMHHLEHGMQPKEATMKAMEEVSGPVIAIALILTAVFVPVGFMGGITGALYQQFAITIALSVLLSAVNALTLSPALAALLLRAPTGKRTLLTPFYNGFNKVFGIATNGYISFTTLLVRKFVVGLFLIAGLTYLTVGLVGRIPGGFVPEEDQGYLLISTLLPDGASLERTDAVMKKAEAILAANHAVGGYNAISGFSLLTGAYSSNMGFFFVALKPWHDRHSEEEHANGVTAALNRAFAQQIPEGFVIAFGPPAIPGLGTGAGFTMQLQDRIGQSPAYLAEQTERFMQAARQRPEIGRISSLYRASVPQVYADIDRSKVLKLGAPLADVNNTLGALLGSTYVNDFNKFGRVYKVYVQAEPEFRKDPKQFGLFFVRGKNGQMAPLDTLVTTSSTSGPEFTNRFNLYRSAELTGVPAAGYSSAQALAALEEVAREVLPADMGYDWADMSYQEKRAPNPAITFAFAIFLVFLVLAAQYESWGLPFSVLLGTPFAAFGAYFGLWAARQWIGPSYVNNVFAQIGLIMLIGLAAKNAILIVEFAKMLREQGKDPVPAALEAARLRFRPILMTAFAFILGVVPLLRATGAGAEARKVMGVTVFSGMLIATFLAVLLVPVLYVTVEKVTGRKHVPEPADVPATPAVPHHGAEA</sequence>
<evidence type="ECO:0000256" key="3">
    <source>
        <dbReference type="ARBA" id="ARBA00022448"/>
    </source>
</evidence>
<dbReference type="PATRIC" id="fig|1813736.3.peg.2339"/>
<dbReference type="FunFam" id="1.20.1640.10:FF:000001">
    <property type="entry name" value="Efflux pump membrane transporter"/>
    <property type="match status" value="1"/>
</dbReference>
<dbReference type="PANTHER" id="PTHR32063:SF11">
    <property type="entry name" value="CATION OR DRUG EFFLUX SYSTEM PROTEIN"/>
    <property type="match status" value="1"/>
</dbReference>
<feature type="transmembrane region" description="Helical" evidence="10">
    <location>
        <begin position="929"/>
        <end position="953"/>
    </location>
</feature>
<comment type="subcellular location">
    <subcellularLocation>
        <location evidence="1">Cell inner membrane</location>
        <topology evidence="1">Multi-pass membrane protein</topology>
    </subcellularLocation>
</comment>
<feature type="transmembrane region" description="Helical" evidence="10">
    <location>
        <begin position="1005"/>
        <end position="1029"/>
    </location>
</feature>
<feature type="transmembrane region" description="Helical" evidence="10">
    <location>
        <begin position="393"/>
        <end position="417"/>
    </location>
</feature>
<dbReference type="InterPro" id="IPR001036">
    <property type="entry name" value="Acrflvin-R"/>
</dbReference>
<feature type="transmembrane region" description="Helical" evidence="10">
    <location>
        <begin position="438"/>
        <end position="458"/>
    </location>
</feature>
<dbReference type="RefSeq" id="WP_110170800.1">
    <property type="nucleotide sequence ID" value="NZ_CP015136.1"/>
</dbReference>
<dbReference type="InterPro" id="IPR027463">
    <property type="entry name" value="AcrB_DN_DC_subdom"/>
</dbReference>
<keyword evidence="8 10" id="KW-0472">Membrane</keyword>
<keyword evidence="13" id="KW-1185">Reference proteome</keyword>
<feature type="transmembrane region" description="Helical" evidence="10">
    <location>
        <begin position="896"/>
        <end position="917"/>
    </location>
</feature>
<proteinExistence type="inferred from homology"/>
<dbReference type="Gene3D" id="3.30.70.1430">
    <property type="entry name" value="Multidrug efflux transporter AcrB pore domain"/>
    <property type="match status" value="2"/>
</dbReference>
<accession>A0A143PMM7</accession>
<organism evidence="12 13">
    <name type="scientific">Luteitalea pratensis</name>
    <dbReference type="NCBI Taxonomy" id="1855912"/>
    <lineage>
        <taxon>Bacteria</taxon>
        <taxon>Pseudomonadati</taxon>
        <taxon>Acidobacteriota</taxon>
        <taxon>Vicinamibacteria</taxon>
        <taxon>Vicinamibacterales</taxon>
        <taxon>Vicinamibacteraceae</taxon>
        <taxon>Luteitalea</taxon>
    </lineage>
</organism>
<keyword evidence="7 10" id="KW-1133">Transmembrane helix</keyword>
<dbReference type="Gene3D" id="3.30.70.1320">
    <property type="entry name" value="Multidrug efflux transporter AcrB pore domain like"/>
    <property type="match status" value="1"/>
</dbReference>
<keyword evidence="6 10" id="KW-0812">Transmembrane</keyword>
<feature type="transmembrane region" description="Helical" evidence="10">
    <location>
        <begin position="536"/>
        <end position="557"/>
    </location>
</feature>
<feature type="region of interest" description="Disordered" evidence="9">
    <location>
        <begin position="1041"/>
        <end position="1060"/>
    </location>
</feature>
<reference evidence="13" key="2">
    <citation type="submission" date="2016-04" db="EMBL/GenBank/DDBJ databases">
        <title>First Complete Genome Sequence of a Subdivision 6 Acidobacterium.</title>
        <authorList>
            <person name="Huang S."/>
            <person name="Vieira S."/>
            <person name="Bunk B."/>
            <person name="Riedel T."/>
            <person name="Sproeer C."/>
            <person name="Overmann J."/>
        </authorList>
    </citation>
    <scope>NUCLEOTIDE SEQUENCE [LARGE SCALE GENOMIC DNA]</scope>
    <source>
        <strain evidence="13">DSM 100886 HEG_-6_39</strain>
    </source>
</reference>
<comment type="similarity">
    <text evidence="2">Belongs to the resistance-nodulation-cell division (RND) (TC 2.A.6) family.</text>
</comment>
<evidence type="ECO:0000256" key="1">
    <source>
        <dbReference type="ARBA" id="ARBA00004429"/>
    </source>
</evidence>
<dbReference type="SUPFAM" id="SSF82714">
    <property type="entry name" value="Multidrug efflux transporter AcrB TolC docking domain, DN and DC subdomains"/>
    <property type="match status" value="2"/>
</dbReference>
<feature type="transmembrane region" description="Helical" evidence="10">
    <location>
        <begin position="871"/>
        <end position="890"/>
    </location>
</feature>
<dbReference type="Gene3D" id="3.30.70.1440">
    <property type="entry name" value="Multidrug efflux transporter AcrB pore domain"/>
    <property type="match status" value="1"/>
</dbReference>
<gene>
    <name evidence="12" type="primary">bepE_2</name>
    <name evidence="12" type="ORF">LuPra_02228</name>
</gene>
<keyword evidence="3" id="KW-0813">Transport</keyword>
<dbReference type="AlphaFoldDB" id="A0A143PMM7"/>
<dbReference type="STRING" id="1855912.LuPra_02228"/>
<evidence type="ECO:0000256" key="2">
    <source>
        <dbReference type="ARBA" id="ARBA00010942"/>
    </source>
</evidence>
<dbReference type="PANTHER" id="PTHR32063">
    <property type="match status" value="1"/>
</dbReference>
<evidence type="ECO:0000256" key="7">
    <source>
        <dbReference type="ARBA" id="ARBA00022989"/>
    </source>
</evidence>
<dbReference type="Gene3D" id="3.30.2090.10">
    <property type="entry name" value="Multidrug efflux transporter AcrB TolC docking domain, DN and DC subdomains"/>
    <property type="match status" value="2"/>
</dbReference>
<dbReference type="NCBIfam" id="TIGR00915">
    <property type="entry name" value="2A0602"/>
    <property type="match status" value="1"/>
</dbReference>
<dbReference type="GO" id="GO:0042910">
    <property type="term" value="F:xenobiotic transmembrane transporter activity"/>
    <property type="evidence" value="ECO:0007669"/>
    <property type="project" value="TreeGrafter"/>
</dbReference>
<evidence type="ECO:0000256" key="5">
    <source>
        <dbReference type="ARBA" id="ARBA00022519"/>
    </source>
</evidence>